<evidence type="ECO:0000259" key="10">
    <source>
        <dbReference type="PROSITE" id="PS50850"/>
    </source>
</evidence>
<feature type="transmembrane region" description="Helical" evidence="9">
    <location>
        <begin position="418"/>
        <end position="437"/>
    </location>
</feature>
<keyword evidence="12" id="KW-1185">Reference proteome</keyword>
<feature type="transmembrane region" description="Helical" evidence="9">
    <location>
        <begin position="329"/>
        <end position="348"/>
    </location>
</feature>
<dbReference type="Gene3D" id="1.20.1510.10">
    <property type="entry name" value="Cation efflux protein transmembrane domain"/>
    <property type="match status" value="1"/>
</dbReference>
<dbReference type="GO" id="GO:0008324">
    <property type="term" value="F:monoatomic cation transmembrane transporter activity"/>
    <property type="evidence" value="ECO:0007669"/>
    <property type="project" value="InterPro"/>
</dbReference>
<feature type="transmembrane region" description="Helical" evidence="9">
    <location>
        <begin position="458"/>
        <end position="480"/>
    </location>
</feature>
<feature type="transmembrane region" description="Helical" evidence="9">
    <location>
        <begin position="596"/>
        <end position="614"/>
    </location>
</feature>
<evidence type="ECO:0000256" key="4">
    <source>
        <dbReference type="ARBA" id="ARBA00022475"/>
    </source>
</evidence>
<feature type="transmembrane region" description="Helical" evidence="9">
    <location>
        <begin position="79"/>
        <end position="99"/>
    </location>
</feature>
<dbReference type="PANTHER" id="PTHR43271:SF1">
    <property type="entry name" value="INNER MEMBRANE TRANSPORT PROTEIN YNFM"/>
    <property type="match status" value="1"/>
</dbReference>
<evidence type="ECO:0000256" key="5">
    <source>
        <dbReference type="ARBA" id="ARBA00022692"/>
    </source>
</evidence>
<feature type="transmembrane region" description="Helical" evidence="9">
    <location>
        <begin position="620"/>
        <end position="640"/>
    </location>
</feature>
<comment type="caution">
    <text evidence="11">The sequence shown here is derived from an EMBL/GenBank/DDBJ whole genome shotgun (WGS) entry which is preliminary data.</text>
</comment>
<keyword evidence="6 9" id="KW-1133">Transmembrane helix</keyword>
<comment type="similarity">
    <text evidence="2">Belongs to the major facilitator superfamily.</text>
</comment>
<keyword evidence="7 9" id="KW-0472">Membrane</keyword>
<proteinExistence type="inferred from homology"/>
<dbReference type="SUPFAM" id="SSF103473">
    <property type="entry name" value="MFS general substrate transporter"/>
    <property type="match status" value="1"/>
</dbReference>
<keyword evidence="5 9" id="KW-0812">Transmembrane</keyword>
<dbReference type="CDD" id="cd17324">
    <property type="entry name" value="MFS_NepI_like"/>
    <property type="match status" value="1"/>
</dbReference>
<feature type="region of interest" description="Disordered" evidence="8">
    <location>
        <begin position="198"/>
        <end position="256"/>
    </location>
</feature>
<dbReference type="GO" id="GO:0005886">
    <property type="term" value="C:plasma membrane"/>
    <property type="evidence" value="ECO:0007669"/>
    <property type="project" value="UniProtKB-SubCell"/>
</dbReference>
<dbReference type="EMBL" id="VLKF01000001">
    <property type="protein sequence ID" value="TWH72561.1"/>
    <property type="molecule type" value="Genomic_DNA"/>
</dbReference>
<dbReference type="Gene3D" id="1.20.1250.20">
    <property type="entry name" value="MFS general substrate transporter like domains"/>
    <property type="match status" value="1"/>
</dbReference>
<feature type="transmembrane region" description="Helical" evidence="9">
    <location>
        <begin position="45"/>
        <end position="67"/>
    </location>
</feature>
<feature type="transmembrane region" description="Helical" evidence="9">
    <location>
        <begin position="151"/>
        <end position="167"/>
    </location>
</feature>
<evidence type="ECO:0000256" key="7">
    <source>
        <dbReference type="ARBA" id="ARBA00023136"/>
    </source>
</evidence>
<evidence type="ECO:0000256" key="1">
    <source>
        <dbReference type="ARBA" id="ARBA00004651"/>
    </source>
</evidence>
<dbReference type="InterPro" id="IPR011701">
    <property type="entry name" value="MFS"/>
</dbReference>
<gene>
    <name evidence="11" type="ORF">JD78_01077</name>
</gene>
<evidence type="ECO:0000313" key="11">
    <source>
        <dbReference type="EMBL" id="TWH72561.1"/>
    </source>
</evidence>
<organism evidence="11 12">
    <name type="scientific">Modestobacter roseus</name>
    <dbReference type="NCBI Taxonomy" id="1181884"/>
    <lineage>
        <taxon>Bacteria</taxon>
        <taxon>Bacillati</taxon>
        <taxon>Actinomycetota</taxon>
        <taxon>Actinomycetes</taxon>
        <taxon>Geodermatophilales</taxon>
        <taxon>Geodermatophilaceae</taxon>
        <taxon>Modestobacter</taxon>
    </lineage>
</organism>
<dbReference type="SUPFAM" id="SSF161111">
    <property type="entry name" value="Cation efflux protein transmembrane domain-like"/>
    <property type="match status" value="1"/>
</dbReference>
<evidence type="ECO:0000313" key="12">
    <source>
        <dbReference type="Proteomes" id="UP000321490"/>
    </source>
</evidence>
<feature type="transmembrane region" description="Helical" evidence="9">
    <location>
        <begin position="530"/>
        <end position="548"/>
    </location>
</feature>
<accession>A0A562INH6</accession>
<evidence type="ECO:0000256" key="9">
    <source>
        <dbReference type="SAM" id="Phobius"/>
    </source>
</evidence>
<feature type="compositionally biased region" description="Low complexity" evidence="8">
    <location>
        <begin position="200"/>
        <end position="219"/>
    </location>
</feature>
<feature type="transmembrane region" description="Helical" evidence="9">
    <location>
        <begin position="18"/>
        <end position="39"/>
    </location>
</feature>
<dbReference type="InterPro" id="IPR036259">
    <property type="entry name" value="MFS_trans_sf"/>
</dbReference>
<dbReference type="InterPro" id="IPR058533">
    <property type="entry name" value="Cation_efflux_TM"/>
</dbReference>
<evidence type="ECO:0000256" key="8">
    <source>
        <dbReference type="SAM" id="MobiDB-lite"/>
    </source>
</evidence>
<protein>
    <submittedName>
        <fullName evidence="11">Putative MFS family arabinose efflux permease</fullName>
    </submittedName>
</protein>
<feature type="transmembrane region" description="Helical" evidence="9">
    <location>
        <begin position="387"/>
        <end position="406"/>
    </location>
</feature>
<dbReference type="RefSeq" id="WP_243730980.1">
    <property type="nucleotide sequence ID" value="NZ_VLKF01000001.1"/>
</dbReference>
<reference evidence="11 12" key="1">
    <citation type="submission" date="2019-07" db="EMBL/GenBank/DDBJ databases">
        <title>R&amp;d 2014.</title>
        <authorList>
            <person name="Klenk H.-P."/>
        </authorList>
    </citation>
    <scope>NUCLEOTIDE SEQUENCE [LARGE SCALE GENOMIC DNA]</scope>
    <source>
        <strain evidence="11 12">DSM 45764</strain>
    </source>
</reference>
<sequence length="648" mass="66365">MSAVTTPGRAALVRRVRLLVAATIGWNVVEAVVAISAGVGASSAALIGFGLDSVVEVSSAAAVAWQFAGRDPEARERVALRVIAVAFFALAAVVTTEALRLLLGGAEPRHSTVGLALAALSLAVMPVLSLAQRRAGRALGSASAVADSRQTLLCTYLSAVLLAGLLLNSTLGWWWADPLAALVIAAVAVHEGREAWRGTPAAAPRSSHRPAATTAPAATDRSSRPARPPGPGVGCPRADRQARRVTTGEWPGHQVGEPGFRRAATGVFLAGIAVFVSLYAPQSLLPELTRSFGVSPAASTLAISATTGALAVGLLVLGPLSDRRGRTGILHASLAASAALAVLIALAPTWEVLLVLRGLQGFALAGLPAVAVAYLREELHPRVSSRAIGLYVSGTAIGGLSGRLVSGFLTEVGGWRTALGGAAALTVGCAVAVRLLLPPSRRFIPVDRAGRLLRQLGAAFTDPALLALYGVAALLMGGFVAVYNAVTFRLESPPYSLTPALVGLVFLAYLLGSASSPTAGWLADRAGRRVVVPLCLVVMGAGIALTLPTPLWCVIAGLCVLTVGFFAAHGVASGWVAARAHRGGRPVGQAASLYSFWYYVGSSVGGTLAGRAWQEGGWPWVALLAGGCTLAALLLTVLLGRTRPLGVR</sequence>
<feature type="domain" description="Major facilitator superfamily (MFS) profile" evidence="10">
    <location>
        <begin position="259"/>
        <end position="643"/>
    </location>
</feature>
<keyword evidence="3" id="KW-0813">Transport</keyword>
<dbReference type="PANTHER" id="PTHR43271">
    <property type="entry name" value="BLL2771 PROTEIN"/>
    <property type="match status" value="1"/>
</dbReference>
<dbReference type="InterPro" id="IPR027469">
    <property type="entry name" value="Cation_efflux_TMD_sf"/>
</dbReference>
<feature type="transmembrane region" description="Helical" evidence="9">
    <location>
        <begin position="500"/>
        <end position="523"/>
    </location>
</feature>
<dbReference type="PROSITE" id="PS50850">
    <property type="entry name" value="MFS"/>
    <property type="match status" value="1"/>
</dbReference>
<name>A0A562INH6_9ACTN</name>
<comment type="subcellular location">
    <subcellularLocation>
        <location evidence="1">Cell membrane</location>
        <topology evidence="1">Multi-pass membrane protein</topology>
    </subcellularLocation>
</comment>
<evidence type="ECO:0000256" key="2">
    <source>
        <dbReference type="ARBA" id="ARBA00008335"/>
    </source>
</evidence>
<dbReference type="Proteomes" id="UP000321490">
    <property type="component" value="Unassembled WGS sequence"/>
</dbReference>
<dbReference type="InterPro" id="IPR020846">
    <property type="entry name" value="MFS_dom"/>
</dbReference>
<feature type="transmembrane region" description="Helical" evidence="9">
    <location>
        <begin position="354"/>
        <end position="375"/>
    </location>
</feature>
<feature type="transmembrane region" description="Helical" evidence="9">
    <location>
        <begin position="292"/>
        <end position="317"/>
    </location>
</feature>
<dbReference type="Pfam" id="PF01545">
    <property type="entry name" value="Cation_efflux"/>
    <property type="match status" value="1"/>
</dbReference>
<evidence type="ECO:0000256" key="6">
    <source>
        <dbReference type="ARBA" id="ARBA00022989"/>
    </source>
</evidence>
<evidence type="ECO:0000256" key="3">
    <source>
        <dbReference type="ARBA" id="ARBA00022448"/>
    </source>
</evidence>
<keyword evidence="4" id="KW-1003">Cell membrane</keyword>
<feature type="transmembrane region" description="Helical" evidence="9">
    <location>
        <begin position="554"/>
        <end position="576"/>
    </location>
</feature>
<feature type="transmembrane region" description="Helical" evidence="9">
    <location>
        <begin position="111"/>
        <end position="131"/>
    </location>
</feature>
<dbReference type="AlphaFoldDB" id="A0A562INH6"/>
<dbReference type="Pfam" id="PF07690">
    <property type="entry name" value="MFS_1"/>
    <property type="match status" value="2"/>
</dbReference>